<evidence type="ECO:0008006" key="3">
    <source>
        <dbReference type="Google" id="ProtNLM"/>
    </source>
</evidence>
<protein>
    <recommendedName>
        <fullName evidence="3">F-box domain-containing protein</fullName>
    </recommendedName>
</protein>
<dbReference type="AlphaFoldDB" id="A0A4Y7SZH5"/>
<comment type="caution">
    <text evidence="1">The sequence shown here is derived from an EMBL/GenBank/DDBJ whole genome shotgun (WGS) entry which is preliminary data.</text>
</comment>
<gene>
    <name evidence="1" type="ORF">FA13DRAFT_1776516</name>
</gene>
<accession>A0A4Y7SZH5</accession>
<dbReference type="EMBL" id="QPFP01000041">
    <property type="protein sequence ID" value="TEB27256.1"/>
    <property type="molecule type" value="Genomic_DNA"/>
</dbReference>
<evidence type="ECO:0000313" key="1">
    <source>
        <dbReference type="EMBL" id="TEB27256.1"/>
    </source>
</evidence>
<evidence type="ECO:0000313" key="2">
    <source>
        <dbReference type="Proteomes" id="UP000298030"/>
    </source>
</evidence>
<name>A0A4Y7SZH5_COPMI</name>
<dbReference type="Gene3D" id="3.80.10.10">
    <property type="entry name" value="Ribonuclease Inhibitor"/>
    <property type="match status" value="1"/>
</dbReference>
<dbReference type="Proteomes" id="UP000298030">
    <property type="component" value="Unassembled WGS sequence"/>
</dbReference>
<dbReference type="SUPFAM" id="SSF52047">
    <property type="entry name" value="RNI-like"/>
    <property type="match status" value="1"/>
</dbReference>
<proteinExistence type="predicted"/>
<dbReference type="InterPro" id="IPR032675">
    <property type="entry name" value="LRR_dom_sf"/>
</dbReference>
<reference evidence="1 2" key="1">
    <citation type="journal article" date="2019" name="Nat. Ecol. Evol.">
        <title>Megaphylogeny resolves global patterns of mushroom evolution.</title>
        <authorList>
            <person name="Varga T."/>
            <person name="Krizsan K."/>
            <person name="Foldi C."/>
            <person name="Dima B."/>
            <person name="Sanchez-Garcia M."/>
            <person name="Sanchez-Ramirez S."/>
            <person name="Szollosi G.J."/>
            <person name="Szarkandi J.G."/>
            <person name="Papp V."/>
            <person name="Albert L."/>
            <person name="Andreopoulos W."/>
            <person name="Angelini C."/>
            <person name="Antonin V."/>
            <person name="Barry K.W."/>
            <person name="Bougher N.L."/>
            <person name="Buchanan P."/>
            <person name="Buyck B."/>
            <person name="Bense V."/>
            <person name="Catcheside P."/>
            <person name="Chovatia M."/>
            <person name="Cooper J."/>
            <person name="Damon W."/>
            <person name="Desjardin D."/>
            <person name="Finy P."/>
            <person name="Geml J."/>
            <person name="Haridas S."/>
            <person name="Hughes K."/>
            <person name="Justo A."/>
            <person name="Karasinski D."/>
            <person name="Kautmanova I."/>
            <person name="Kiss B."/>
            <person name="Kocsube S."/>
            <person name="Kotiranta H."/>
            <person name="LaButti K.M."/>
            <person name="Lechner B.E."/>
            <person name="Liimatainen K."/>
            <person name="Lipzen A."/>
            <person name="Lukacs Z."/>
            <person name="Mihaltcheva S."/>
            <person name="Morgado L.N."/>
            <person name="Niskanen T."/>
            <person name="Noordeloos M.E."/>
            <person name="Ohm R.A."/>
            <person name="Ortiz-Santana B."/>
            <person name="Ovrebo C."/>
            <person name="Racz N."/>
            <person name="Riley R."/>
            <person name="Savchenko A."/>
            <person name="Shiryaev A."/>
            <person name="Soop K."/>
            <person name="Spirin V."/>
            <person name="Szebenyi C."/>
            <person name="Tomsovsky M."/>
            <person name="Tulloss R.E."/>
            <person name="Uehling J."/>
            <person name="Grigoriev I.V."/>
            <person name="Vagvolgyi C."/>
            <person name="Papp T."/>
            <person name="Martin F.M."/>
            <person name="Miettinen O."/>
            <person name="Hibbett D.S."/>
            <person name="Nagy L.G."/>
        </authorList>
    </citation>
    <scope>NUCLEOTIDE SEQUENCE [LARGE SCALE GENOMIC DNA]</scope>
    <source>
        <strain evidence="1 2">FP101781</strain>
    </source>
</reference>
<keyword evidence="2" id="KW-1185">Reference proteome</keyword>
<organism evidence="1 2">
    <name type="scientific">Coprinellus micaceus</name>
    <name type="common">Glistening ink-cap mushroom</name>
    <name type="synonym">Coprinus micaceus</name>
    <dbReference type="NCBI Taxonomy" id="71717"/>
    <lineage>
        <taxon>Eukaryota</taxon>
        <taxon>Fungi</taxon>
        <taxon>Dikarya</taxon>
        <taxon>Basidiomycota</taxon>
        <taxon>Agaricomycotina</taxon>
        <taxon>Agaricomycetes</taxon>
        <taxon>Agaricomycetidae</taxon>
        <taxon>Agaricales</taxon>
        <taxon>Agaricineae</taxon>
        <taxon>Psathyrellaceae</taxon>
        <taxon>Coprinellus</taxon>
    </lineage>
</organism>
<sequence>MAPIQPDRARPSLPDLPIELLKTIVQDLKDLAEDKDEDEDEDWVLELRALSLVSKALTAPCQEALFDVADMEPPKFRFGKDIYRGSDTLATFPQLIKQSPHLASYIRDFTITFPLDPESKLTGEVGNEIAGALEHVTNLTGLSIQHEDETYRKAWVISVPGMRDSMQFGRLGSALGGLLGPRLQHLLLRNVTVSVADLARCTSLEGLHLINAGLDEDPNPIDFEDAGRIKLKTLEITGKTSLTDILEARLIKNRPLFDFSHLEDLTIPLRSRESLEKQLPEHILPHARRLRSLYLHAAHPYAVSQDDDPPCPNSLTYLNPASFSTLSHLTLSIEFDITDLDAVIRDPYFGHFADGSIRQFEALEALEVEVLIGGAEVRHVNIPQSCSNQWAALDTALVPGLSEEEALMHRLKSVRVLFRMDEPDIPPAHVFNDAMQRVMRRRFPRLTELNEKGRLEFSLMTEMQFPRSR</sequence>